<dbReference type="PANTHER" id="PTHR43095">
    <property type="entry name" value="SUGAR KINASE"/>
    <property type="match status" value="1"/>
</dbReference>
<dbReference type="InterPro" id="IPR006000">
    <property type="entry name" value="Xylulokinase"/>
</dbReference>
<reference evidence="14" key="1">
    <citation type="journal article" date="2011" name="Genome Res.">
        <title>Phylogeny-wide analysis of social amoeba genomes highlights ancient origins for complex intercellular communication.</title>
        <authorList>
            <person name="Heidel A.J."/>
            <person name="Lawal H.M."/>
            <person name="Felder M."/>
            <person name="Schilde C."/>
            <person name="Helps N.R."/>
            <person name="Tunggal B."/>
            <person name="Rivero F."/>
            <person name="John U."/>
            <person name="Schleicher M."/>
            <person name="Eichinger L."/>
            <person name="Platzer M."/>
            <person name="Noegel A.A."/>
            <person name="Schaap P."/>
            <person name="Gloeckner G."/>
        </authorList>
    </citation>
    <scope>NUCLEOTIDE SEQUENCE [LARGE SCALE GENOMIC DNA]</scope>
    <source>
        <strain evidence="14">SH3</strain>
    </source>
</reference>
<feature type="domain" description="Carbohydrate kinase FGGY C-terminal" evidence="12">
    <location>
        <begin position="261"/>
        <end position="450"/>
    </location>
</feature>
<evidence type="ECO:0000256" key="7">
    <source>
        <dbReference type="ARBA" id="ARBA00022777"/>
    </source>
</evidence>
<keyword evidence="4" id="KW-0859">Xylose metabolism</keyword>
<dbReference type="EMBL" id="GL883029">
    <property type="protein sequence ID" value="EGG14072.1"/>
    <property type="molecule type" value="Genomic_DNA"/>
</dbReference>
<dbReference type="GO" id="GO:0004370">
    <property type="term" value="F:glycerol kinase activity"/>
    <property type="evidence" value="ECO:0007669"/>
    <property type="project" value="UniProtKB-EC"/>
</dbReference>
<dbReference type="GO" id="GO:0005997">
    <property type="term" value="P:xylulose metabolic process"/>
    <property type="evidence" value="ECO:0007669"/>
    <property type="project" value="InterPro"/>
</dbReference>
<dbReference type="PROSITE" id="PS00445">
    <property type="entry name" value="FGGY_KINASES_2"/>
    <property type="match status" value="1"/>
</dbReference>
<dbReference type="OrthoDB" id="1728974at2759"/>
<dbReference type="PANTHER" id="PTHR43095:SF6">
    <property type="entry name" value="XYLULOSE KINASE"/>
    <property type="match status" value="1"/>
</dbReference>
<keyword evidence="9" id="KW-0119">Carbohydrate metabolism</keyword>
<evidence type="ECO:0000256" key="9">
    <source>
        <dbReference type="ARBA" id="ARBA00023277"/>
    </source>
</evidence>
<dbReference type="GO" id="GO:0042732">
    <property type="term" value="P:D-xylose metabolic process"/>
    <property type="evidence" value="ECO:0007669"/>
    <property type="project" value="UniProtKB-KW"/>
</dbReference>
<dbReference type="Pfam" id="PF00370">
    <property type="entry name" value="FGGY_N"/>
    <property type="match status" value="1"/>
</dbReference>
<dbReference type="InterPro" id="IPR050406">
    <property type="entry name" value="FGGY_Carb_Kinase"/>
</dbReference>
<dbReference type="SUPFAM" id="SSF53067">
    <property type="entry name" value="Actin-like ATPase domain"/>
    <property type="match status" value="2"/>
</dbReference>
<sequence>MCAMKYFIGIDLGTSGIKVIIKEEDDTIAFSGYHPLKVERLKPLWSEQVVGDWWIALDSVMSKMALQVDREKVLNNVRGIGLTGQMHSAVLLDDKHQVLRNCILWNDQRSSAECKELASKVENCQDTITGNIIMSGFTAPKILWLKKHEPDVFNKIDKVVLPKDYVRFLLSGQFATDMSDASGTMWLDVKKRQWSVEMINACGLTINHMPQLYESTDITGTLHDHLAERWGLPTKTPIGAGAGDNAAGAIGCGINTLNNRAMVSLGTSGVSFLPTDRFTSNTSNALHSFCHALPQSWHLMSVILNCTSCIDWVSELTGFTNYLDMIQTLNKENQEVDKEDKVLKDPIWFLPYLNGERTPHNNANLKGSFYGLTNNHSRLDLCRSVFEGVSFALADGLDVLLEDSPIDTVIAIGGGTNNDYWCQMLADITNLTLEVPGSSDLGPSFGAARLIQIATCIQSATTKSKEDIYKDIIRLPTSITKIFKPNSIKHQQFKEKRIIFKQLYQLLLPLSSK</sequence>
<proteinExistence type="inferred from homology"/>
<name>F4QEC5_CACFS</name>
<keyword evidence="8" id="KW-0067">ATP-binding</keyword>
<evidence type="ECO:0000313" key="13">
    <source>
        <dbReference type="EMBL" id="EGG14072.1"/>
    </source>
</evidence>
<dbReference type="GO" id="GO:0019563">
    <property type="term" value="P:glycerol catabolic process"/>
    <property type="evidence" value="ECO:0007669"/>
    <property type="project" value="UniProtKB-UniPathway"/>
</dbReference>
<comment type="similarity">
    <text evidence="2 10">Belongs to the FGGY kinase family.</text>
</comment>
<dbReference type="OMA" id="RVHTFCH"/>
<dbReference type="STRING" id="1054147.F4QEC5"/>
<dbReference type="Gene3D" id="3.30.420.40">
    <property type="match status" value="2"/>
</dbReference>
<keyword evidence="5 10" id="KW-0808">Transferase</keyword>
<evidence type="ECO:0000313" key="14">
    <source>
        <dbReference type="Proteomes" id="UP000007797"/>
    </source>
</evidence>
<dbReference type="Proteomes" id="UP000007797">
    <property type="component" value="Unassembled WGS sequence"/>
</dbReference>
<dbReference type="NCBIfam" id="TIGR01312">
    <property type="entry name" value="XylB"/>
    <property type="match status" value="1"/>
</dbReference>
<feature type="domain" description="Carbohydrate kinase FGGY N-terminal" evidence="11">
    <location>
        <begin position="6"/>
        <end position="251"/>
    </location>
</feature>
<dbReference type="RefSeq" id="XP_004350780.1">
    <property type="nucleotide sequence ID" value="XM_004350729.1"/>
</dbReference>
<dbReference type="InterPro" id="IPR018484">
    <property type="entry name" value="FGGY_N"/>
</dbReference>
<comment type="pathway">
    <text evidence="1">Polyol metabolism; glycerol degradation via glycerol kinase pathway; sn-glycerol 3-phosphate from glycerol: step 1/1.</text>
</comment>
<accession>F4QEC5</accession>
<keyword evidence="14" id="KW-1185">Reference proteome</keyword>
<dbReference type="GO" id="GO:0005524">
    <property type="term" value="F:ATP binding"/>
    <property type="evidence" value="ECO:0007669"/>
    <property type="project" value="UniProtKB-KW"/>
</dbReference>
<dbReference type="PIRSF" id="PIRSF000538">
    <property type="entry name" value="GlpK"/>
    <property type="match status" value="1"/>
</dbReference>
<evidence type="ECO:0000256" key="8">
    <source>
        <dbReference type="ARBA" id="ARBA00022840"/>
    </source>
</evidence>
<gene>
    <name evidence="13" type="ORF">DFA_11835</name>
</gene>
<evidence type="ECO:0000256" key="2">
    <source>
        <dbReference type="ARBA" id="ARBA00009156"/>
    </source>
</evidence>
<evidence type="ECO:0000259" key="12">
    <source>
        <dbReference type="Pfam" id="PF02782"/>
    </source>
</evidence>
<dbReference type="UniPathway" id="UPA00618">
    <property type="reaction ID" value="UER00672"/>
</dbReference>
<evidence type="ECO:0000256" key="5">
    <source>
        <dbReference type="ARBA" id="ARBA00022679"/>
    </source>
</evidence>
<organism evidence="13 14">
    <name type="scientific">Cavenderia fasciculata</name>
    <name type="common">Slime mold</name>
    <name type="synonym">Dictyostelium fasciculatum</name>
    <dbReference type="NCBI Taxonomy" id="261658"/>
    <lineage>
        <taxon>Eukaryota</taxon>
        <taxon>Amoebozoa</taxon>
        <taxon>Evosea</taxon>
        <taxon>Eumycetozoa</taxon>
        <taxon>Dictyostelia</taxon>
        <taxon>Acytosteliales</taxon>
        <taxon>Cavenderiaceae</taxon>
        <taxon>Cavenderia</taxon>
    </lineage>
</organism>
<evidence type="ECO:0000256" key="10">
    <source>
        <dbReference type="RuleBase" id="RU003733"/>
    </source>
</evidence>
<dbReference type="InterPro" id="IPR000577">
    <property type="entry name" value="Carb_kinase_FGGY"/>
</dbReference>
<dbReference type="KEGG" id="dfa:DFA_11835"/>
<dbReference type="PROSITE" id="PS00933">
    <property type="entry name" value="FGGY_KINASES_1"/>
    <property type="match status" value="1"/>
</dbReference>
<evidence type="ECO:0000259" key="11">
    <source>
        <dbReference type="Pfam" id="PF00370"/>
    </source>
</evidence>
<evidence type="ECO:0000256" key="3">
    <source>
        <dbReference type="ARBA" id="ARBA00012099"/>
    </source>
</evidence>
<dbReference type="InterPro" id="IPR043129">
    <property type="entry name" value="ATPase_NBD"/>
</dbReference>
<keyword evidence="6" id="KW-0547">Nucleotide-binding</keyword>
<dbReference type="AlphaFoldDB" id="F4QEC5"/>
<evidence type="ECO:0000256" key="4">
    <source>
        <dbReference type="ARBA" id="ARBA00022629"/>
    </source>
</evidence>
<dbReference type="GO" id="GO:0004856">
    <property type="term" value="F:D-xylulokinase activity"/>
    <property type="evidence" value="ECO:0007669"/>
    <property type="project" value="InterPro"/>
</dbReference>
<protein>
    <recommendedName>
        <fullName evidence="3">glycerol kinase</fullName>
        <ecNumber evidence="3">2.7.1.30</ecNumber>
    </recommendedName>
</protein>
<dbReference type="GeneID" id="14865984"/>
<dbReference type="InterPro" id="IPR018485">
    <property type="entry name" value="FGGY_C"/>
</dbReference>
<evidence type="ECO:0000256" key="6">
    <source>
        <dbReference type="ARBA" id="ARBA00022741"/>
    </source>
</evidence>
<dbReference type="CDD" id="cd07808">
    <property type="entry name" value="ASKHA_NBD_FGGY_EcXK-like"/>
    <property type="match status" value="1"/>
</dbReference>
<dbReference type="Pfam" id="PF02782">
    <property type="entry name" value="FGGY_C"/>
    <property type="match status" value="1"/>
</dbReference>
<dbReference type="EC" id="2.7.1.30" evidence="3"/>
<evidence type="ECO:0000256" key="1">
    <source>
        <dbReference type="ARBA" id="ARBA00005190"/>
    </source>
</evidence>
<dbReference type="InterPro" id="IPR018483">
    <property type="entry name" value="Carb_kinase_FGGY_CS"/>
</dbReference>
<keyword evidence="7 10" id="KW-0418">Kinase</keyword>